<keyword evidence="3" id="KW-1185">Reference proteome</keyword>
<protein>
    <submittedName>
        <fullName evidence="2">Uncharacterized protein</fullName>
    </submittedName>
</protein>
<dbReference type="EMBL" id="BAUV01000001">
    <property type="protein sequence ID" value="GAE33190.1"/>
    <property type="molecule type" value="Genomic_DNA"/>
</dbReference>
<evidence type="ECO:0000256" key="1">
    <source>
        <dbReference type="SAM" id="Phobius"/>
    </source>
</evidence>
<evidence type="ECO:0000313" key="3">
    <source>
        <dbReference type="Proteomes" id="UP000018896"/>
    </source>
</evidence>
<comment type="caution">
    <text evidence="2">The sequence shown here is derived from an EMBL/GenBank/DDBJ whole genome shotgun (WGS) entry which is preliminary data.</text>
</comment>
<keyword evidence="1" id="KW-0812">Transmembrane</keyword>
<keyword evidence="1" id="KW-1133">Transmembrane helix</keyword>
<keyword evidence="1" id="KW-0472">Membrane</keyword>
<accession>W4QM38</accession>
<organism evidence="2 3">
    <name type="scientific">Halalkalibacter akibai (strain ATCC 43226 / DSM 21942 / CIP 109018 / JCM 9157 / 1139)</name>
    <name type="common">Bacillus akibai</name>
    <dbReference type="NCBI Taxonomy" id="1236973"/>
    <lineage>
        <taxon>Bacteria</taxon>
        <taxon>Bacillati</taxon>
        <taxon>Bacillota</taxon>
        <taxon>Bacilli</taxon>
        <taxon>Bacillales</taxon>
        <taxon>Bacillaceae</taxon>
        <taxon>Halalkalibacter</taxon>
    </lineage>
</organism>
<dbReference type="AlphaFoldDB" id="W4QM38"/>
<name>W4QM38_HALA3</name>
<reference evidence="2 3" key="1">
    <citation type="journal article" date="2014" name="Genome Announc.">
        <title>Draft Genome Sequences of Three Alkaliphilic Bacillus Strains, Bacillus wakoensis JCM 9140T, Bacillus akibai JCM 9157T, and Bacillus hemicellulosilyticus JCM 9152T.</title>
        <authorList>
            <person name="Yuki M."/>
            <person name="Oshima K."/>
            <person name="Suda W."/>
            <person name="Oshida Y."/>
            <person name="Kitamura K."/>
            <person name="Iida T."/>
            <person name="Hattori M."/>
            <person name="Ohkuma M."/>
        </authorList>
    </citation>
    <scope>NUCLEOTIDE SEQUENCE [LARGE SCALE GENOMIC DNA]</scope>
    <source>
        <strain evidence="2 3">JCM 9157</strain>
    </source>
</reference>
<feature type="transmembrane region" description="Helical" evidence="1">
    <location>
        <begin position="69"/>
        <end position="87"/>
    </location>
</feature>
<feature type="transmembrane region" description="Helical" evidence="1">
    <location>
        <begin position="127"/>
        <end position="145"/>
    </location>
</feature>
<proteinExistence type="predicted"/>
<dbReference type="Proteomes" id="UP000018896">
    <property type="component" value="Unassembled WGS sequence"/>
</dbReference>
<sequence>MRMPNIVRIILLVAPWLSISLIPKRSFKQFLPVTLFASTLVAGLCALAVPYKWWVVEGGLKNKLLNDGSFILGPFFVGTIWIFHFTFGNFKRYLLINLLIDLFFSYPLNWIFQRMRLYKLVHFTPKHIFSIFTLFAFIIYGYKLLLSRLKIFYLIISRGCLVGQPLIYFLYMAG</sequence>
<evidence type="ECO:0000313" key="2">
    <source>
        <dbReference type="EMBL" id="GAE33190.1"/>
    </source>
</evidence>
<feature type="transmembrane region" description="Helical" evidence="1">
    <location>
        <begin position="30"/>
        <end position="49"/>
    </location>
</feature>
<dbReference type="RefSeq" id="WP_175576994.1">
    <property type="nucleotide sequence ID" value="NZ_BAUV01000001.1"/>
</dbReference>
<feature type="transmembrane region" description="Helical" evidence="1">
    <location>
        <begin position="94"/>
        <end position="112"/>
    </location>
</feature>
<gene>
    <name evidence="2" type="ORF">JCM9157_179</name>
</gene>
<dbReference type="eggNOG" id="ENOG50333AV">
    <property type="taxonomic scope" value="Bacteria"/>
</dbReference>
<feature type="transmembrane region" description="Helical" evidence="1">
    <location>
        <begin position="152"/>
        <end position="171"/>
    </location>
</feature>